<dbReference type="Pfam" id="PF03466">
    <property type="entry name" value="LysR_substrate"/>
    <property type="match status" value="1"/>
</dbReference>
<keyword evidence="4" id="KW-0804">Transcription</keyword>
<keyword evidence="3" id="KW-0238">DNA-binding</keyword>
<evidence type="ECO:0000256" key="1">
    <source>
        <dbReference type="ARBA" id="ARBA00009437"/>
    </source>
</evidence>
<evidence type="ECO:0000256" key="3">
    <source>
        <dbReference type="ARBA" id="ARBA00023125"/>
    </source>
</evidence>
<dbReference type="SUPFAM" id="SSF53850">
    <property type="entry name" value="Periplasmic binding protein-like II"/>
    <property type="match status" value="1"/>
</dbReference>
<feature type="domain" description="HTH lysR-type" evidence="5">
    <location>
        <begin position="1"/>
        <end position="59"/>
    </location>
</feature>
<name>A0ABT7ENU8_9GAMM</name>
<organism evidence="6 7">
    <name type="scientific">Pseudoalteromonas obscura</name>
    <dbReference type="NCBI Taxonomy" id="3048491"/>
    <lineage>
        <taxon>Bacteria</taxon>
        <taxon>Pseudomonadati</taxon>
        <taxon>Pseudomonadota</taxon>
        <taxon>Gammaproteobacteria</taxon>
        <taxon>Alteromonadales</taxon>
        <taxon>Pseudoalteromonadaceae</taxon>
        <taxon>Pseudoalteromonas</taxon>
    </lineage>
</organism>
<dbReference type="Gene3D" id="3.40.190.290">
    <property type="match status" value="1"/>
</dbReference>
<sequence>MDKWTEFKTAYRLAKLRTLSATAEDLGIHRSTVMRHIDALEAHIGVKLFQRNDKGYIPTEAGLEVMRLGEITDVQFKQFIDKTTNPSALMEGVLKITCVSELSVLLFPVIRQFQTRYPNVRFEILGDIRKYDLEYGEADLAIRMGEKPQTLDNIVIPFQRIDVILCAHQTYIEKHGLPTPGDVSQHQFLANSERIAHLPWNEWIHTHIPHSNIVTTSNSYQVLDHALHAGCGISIATKQAVQSNNLLHELAIGDHWQVNSWILVHRDIIHIPKVRKFIDMLKCASPFGET</sequence>
<comment type="similarity">
    <text evidence="1">Belongs to the LysR transcriptional regulatory family.</text>
</comment>
<evidence type="ECO:0000259" key="5">
    <source>
        <dbReference type="PROSITE" id="PS50931"/>
    </source>
</evidence>
<comment type="caution">
    <text evidence="6">The sequence shown here is derived from an EMBL/GenBank/DDBJ whole genome shotgun (WGS) entry which is preliminary data.</text>
</comment>
<accession>A0ABT7ENU8</accession>
<keyword evidence="2" id="KW-0805">Transcription regulation</keyword>
<dbReference type="PANTHER" id="PTHR30537:SF3">
    <property type="entry name" value="TRANSCRIPTIONAL REGULATORY PROTEIN"/>
    <property type="match status" value="1"/>
</dbReference>
<evidence type="ECO:0000256" key="2">
    <source>
        <dbReference type="ARBA" id="ARBA00023015"/>
    </source>
</evidence>
<dbReference type="SUPFAM" id="SSF46785">
    <property type="entry name" value="Winged helix' DNA-binding domain"/>
    <property type="match status" value="1"/>
</dbReference>
<evidence type="ECO:0000313" key="7">
    <source>
        <dbReference type="Proteomes" id="UP001231915"/>
    </source>
</evidence>
<gene>
    <name evidence="6" type="ORF">QNM18_16890</name>
</gene>
<evidence type="ECO:0000313" key="6">
    <source>
        <dbReference type="EMBL" id="MDK2596729.1"/>
    </source>
</evidence>
<evidence type="ECO:0000256" key="4">
    <source>
        <dbReference type="ARBA" id="ARBA00023163"/>
    </source>
</evidence>
<dbReference type="PANTHER" id="PTHR30537">
    <property type="entry name" value="HTH-TYPE TRANSCRIPTIONAL REGULATOR"/>
    <property type="match status" value="1"/>
</dbReference>
<dbReference type="PROSITE" id="PS50931">
    <property type="entry name" value="HTH_LYSR"/>
    <property type="match status" value="1"/>
</dbReference>
<dbReference type="Pfam" id="PF00126">
    <property type="entry name" value="HTH_1"/>
    <property type="match status" value="1"/>
</dbReference>
<protein>
    <submittedName>
        <fullName evidence="6">LysR family transcriptional regulator</fullName>
    </submittedName>
</protein>
<keyword evidence="7" id="KW-1185">Reference proteome</keyword>
<dbReference type="InterPro" id="IPR000847">
    <property type="entry name" value="LysR_HTH_N"/>
</dbReference>
<dbReference type="InterPro" id="IPR036390">
    <property type="entry name" value="WH_DNA-bd_sf"/>
</dbReference>
<dbReference type="InterPro" id="IPR058163">
    <property type="entry name" value="LysR-type_TF_proteobact-type"/>
</dbReference>
<dbReference type="InterPro" id="IPR005119">
    <property type="entry name" value="LysR_subst-bd"/>
</dbReference>
<dbReference type="InterPro" id="IPR036388">
    <property type="entry name" value="WH-like_DNA-bd_sf"/>
</dbReference>
<proteinExistence type="inferred from homology"/>
<dbReference type="EMBL" id="JASJUT010000007">
    <property type="protein sequence ID" value="MDK2596729.1"/>
    <property type="molecule type" value="Genomic_DNA"/>
</dbReference>
<dbReference type="Proteomes" id="UP001231915">
    <property type="component" value="Unassembled WGS sequence"/>
</dbReference>
<reference evidence="6 7" key="1">
    <citation type="submission" date="2023-05" db="EMBL/GenBank/DDBJ databases">
        <title>Pseudoalteromonas ardens sp. nov., Pseudoalteromonas obscura sp. nov., and Pseudoalteromonas umbrosa sp. nov., isolated from the coral Montipora capitata.</title>
        <authorList>
            <person name="Thomas E.M."/>
            <person name="Smith E.M."/>
            <person name="Papke E."/>
            <person name="Shlafstein M.D."/>
            <person name="Oline D.K."/>
            <person name="Videau P."/>
            <person name="Saw J.H."/>
            <person name="Strangman W.K."/>
            <person name="Ushijima B."/>
        </authorList>
    </citation>
    <scope>NUCLEOTIDE SEQUENCE [LARGE SCALE GENOMIC DNA]</scope>
    <source>
        <strain evidence="6 7">P94</strain>
    </source>
</reference>
<dbReference type="RefSeq" id="WP_284137892.1">
    <property type="nucleotide sequence ID" value="NZ_JASJUT010000007.1"/>
</dbReference>
<dbReference type="Gene3D" id="1.10.10.10">
    <property type="entry name" value="Winged helix-like DNA-binding domain superfamily/Winged helix DNA-binding domain"/>
    <property type="match status" value="1"/>
</dbReference>